<feature type="compositionally biased region" description="Basic and acidic residues" evidence="1">
    <location>
        <begin position="323"/>
        <end position="344"/>
    </location>
</feature>
<dbReference type="AlphaFoldDB" id="A0A6A4IC11"/>
<evidence type="ECO:0000313" key="2">
    <source>
        <dbReference type="EMBL" id="KAE9407323.1"/>
    </source>
</evidence>
<keyword evidence="3" id="KW-1185">Reference proteome</keyword>
<name>A0A6A4IC11_9AGAR</name>
<feature type="region of interest" description="Disordered" evidence="1">
    <location>
        <begin position="1"/>
        <end position="21"/>
    </location>
</feature>
<feature type="region of interest" description="Disordered" evidence="1">
    <location>
        <begin position="311"/>
        <end position="344"/>
    </location>
</feature>
<proteinExistence type="predicted"/>
<sequence length="344" mass="36967">MSSSLEELASHLGPRSLADRRPRYCPNPLGAISRPGAKPVAISPLMGVEKRNAFVPPPDEIANAPINYSNYDTLFPDLSYNYGSSGYAAPPSPSIFPTHYHYHTDFTRIPEEGFPAQSVPLSIANRHGHLLNVDLDIPTFNNLFQATGYVVGELMGNMPGYGYEPAFIAPSTPEPESFRAHFYSLSTSSSGVPNSTGQGQMGFPSHPRDPALSFIPGSTQMPHYPSPPSTSYPPLLPPHIPTPAPFAVPFPFKHSTSQSDAPVIPGPAPFPPASGNIAKKAASTLAAEGSGNNLYPWQEYIQSVLGARLSKPLEHPGQGPVWGRRDESTDGEDEAHSTKRSDSN</sequence>
<evidence type="ECO:0000313" key="3">
    <source>
        <dbReference type="Proteomes" id="UP000799118"/>
    </source>
</evidence>
<protein>
    <submittedName>
        <fullName evidence="2">Uncharacterized protein</fullName>
    </submittedName>
</protein>
<accession>A0A6A4IC11</accession>
<feature type="region of interest" description="Disordered" evidence="1">
    <location>
        <begin position="251"/>
        <end position="270"/>
    </location>
</feature>
<organism evidence="2 3">
    <name type="scientific">Gymnopus androsaceus JB14</name>
    <dbReference type="NCBI Taxonomy" id="1447944"/>
    <lineage>
        <taxon>Eukaryota</taxon>
        <taxon>Fungi</taxon>
        <taxon>Dikarya</taxon>
        <taxon>Basidiomycota</taxon>
        <taxon>Agaricomycotina</taxon>
        <taxon>Agaricomycetes</taxon>
        <taxon>Agaricomycetidae</taxon>
        <taxon>Agaricales</taxon>
        <taxon>Marasmiineae</taxon>
        <taxon>Omphalotaceae</taxon>
        <taxon>Gymnopus</taxon>
    </lineage>
</organism>
<dbReference type="EMBL" id="ML769396">
    <property type="protein sequence ID" value="KAE9407323.1"/>
    <property type="molecule type" value="Genomic_DNA"/>
</dbReference>
<reference evidence="2" key="1">
    <citation type="journal article" date="2019" name="Environ. Microbiol.">
        <title>Fungal ecological strategies reflected in gene transcription - a case study of two litter decomposers.</title>
        <authorList>
            <person name="Barbi F."/>
            <person name="Kohler A."/>
            <person name="Barry K."/>
            <person name="Baskaran P."/>
            <person name="Daum C."/>
            <person name="Fauchery L."/>
            <person name="Ihrmark K."/>
            <person name="Kuo A."/>
            <person name="LaButti K."/>
            <person name="Lipzen A."/>
            <person name="Morin E."/>
            <person name="Grigoriev I.V."/>
            <person name="Henrissat B."/>
            <person name="Lindahl B."/>
            <person name="Martin F."/>
        </authorList>
    </citation>
    <scope>NUCLEOTIDE SEQUENCE</scope>
    <source>
        <strain evidence="2">JB14</strain>
    </source>
</reference>
<gene>
    <name evidence="2" type="ORF">BT96DRAFT_986624</name>
</gene>
<evidence type="ECO:0000256" key="1">
    <source>
        <dbReference type="SAM" id="MobiDB-lite"/>
    </source>
</evidence>
<dbReference type="Proteomes" id="UP000799118">
    <property type="component" value="Unassembled WGS sequence"/>
</dbReference>